<evidence type="ECO:0000256" key="1">
    <source>
        <dbReference type="ARBA" id="ARBA00007447"/>
    </source>
</evidence>
<keyword evidence="8" id="KW-1185">Reference proteome</keyword>
<dbReference type="InterPro" id="IPR033121">
    <property type="entry name" value="PEPTIDASE_A1"/>
</dbReference>
<dbReference type="PROSITE" id="PS51257">
    <property type="entry name" value="PROKAR_LIPOPROTEIN"/>
    <property type="match status" value="1"/>
</dbReference>
<accession>A0ABQ8KLX6</accession>
<keyword evidence="3" id="KW-0645">Protease</keyword>
<keyword evidence="2 3" id="KW-0064">Aspartyl protease</keyword>
<dbReference type="CDD" id="cd05471">
    <property type="entry name" value="pepsin_like"/>
    <property type="match status" value="1"/>
</dbReference>
<dbReference type="Pfam" id="PF00026">
    <property type="entry name" value="Asp"/>
    <property type="match status" value="1"/>
</dbReference>
<dbReference type="EMBL" id="JADCUA010000006">
    <property type="protein sequence ID" value="KAH9839324.1"/>
    <property type="molecule type" value="Genomic_DNA"/>
</dbReference>
<name>A0ABQ8KLX6_9APHY</name>
<dbReference type="RefSeq" id="XP_047781079.1">
    <property type="nucleotide sequence ID" value="XM_047923177.1"/>
</dbReference>
<dbReference type="InterPro" id="IPR001969">
    <property type="entry name" value="Aspartic_peptidase_AS"/>
</dbReference>
<dbReference type="InterPro" id="IPR021109">
    <property type="entry name" value="Peptidase_aspartic_dom_sf"/>
</dbReference>
<feature type="region of interest" description="Disordered" evidence="4">
    <location>
        <begin position="118"/>
        <end position="139"/>
    </location>
</feature>
<evidence type="ECO:0000313" key="8">
    <source>
        <dbReference type="Proteomes" id="UP000814176"/>
    </source>
</evidence>
<dbReference type="PROSITE" id="PS00141">
    <property type="entry name" value="ASP_PROTEASE"/>
    <property type="match status" value="2"/>
</dbReference>
<sequence length="510" mass="54246">MRFCAGHLATLFFLVQSCYSSPFVSPTANSTGSYVMKIKRSVGRPLLQRSVDGPHVFDPTYAVDELNGLLGKYANAEQFLSGMGLNPDAHPEKGYEPFTHPLIGALNSTNATVTNTTRNANATGTARPSTNTTTASNSTGNATLAVSHTHFLLLPLMDDDTDQPQPIVQFPGTAQMPLTDDVAGGMDILYYGNLEFGSHGQGLTVDVDTGSADLWVPVTGCRTCGGDPFRSYDSTSYRNFGQRFSVSYGAGKVSGTLAQDLVSVGSLSVAQQAFGAVKSESEDFYDAPSDGLLGLAFGSIAQSKQPTFFENLMMSKQVAGGAFAVHLQRDQTVGGEVCFGCFDTTKAIGPITWSPVVSRTYWSLELEYLAINQWQGVPANLTAAIDTGTTLIYVPDDVASRLYALIPGSKHAAQYGAGFYTYPCDTPLAVTLSFGGRAYGVDPADFNLGRTSAESPDCVGGILALGQGFPDNLAIIGDEFLKSWYSIYDYPGNRVGFALSVNNKDSPDSP</sequence>
<dbReference type="PROSITE" id="PS51767">
    <property type="entry name" value="PEPTIDASE_A1"/>
    <property type="match status" value="1"/>
</dbReference>
<comment type="caution">
    <text evidence="7">The sequence shown here is derived from an EMBL/GenBank/DDBJ whole genome shotgun (WGS) entry which is preliminary data.</text>
</comment>
<evidence type="ECO:0000256" key="5">
    <source>
        <dbReference type="SAM" id="SignalP"/>
    </source>
</evidence>
<dbReference type="PANTHER" id="PTHR47966:SF51">
    <property type="entry name" value="BETA-SITE APP-CLEAVING ENZYME, ISOFORM A-RELATED"/>
    <property type="match status" value="1"/>
</dbReference>
<dbReference type="GeneID" id="72003909"/>
<evidence type="ECO:0000256" key="2">
    <source>
        <dbReference type="ARBA" id="ARBA00022750"/>
    </source>
</evidence>
<feature type="chain" id="PRO_5045476777" evidence="5">
    <location>
        <begin position="21"/>
        <end position="510"/>
    </location>
</feature>
<dbReference type="SUPFAM" id="SSF50630">
    <property type="entry name" value="Acid proteases"/>
    <property type="match status" value="1"/>
</dbReference>
<dbReference type="InterPro" id="IPR001461">
    <property type="entry name" value="Aspartic_peptidase_A1"/>
</dbReference>
<gene>
    <name evidence="7" type="ORF">C8Q71DRAFT_748964</name>
</gene>
<dbReference type="Proteomes" id="UP000814176">
    <property type="component" value="Unassembled WGS sequence"/>
</dbReference>
<protein>
    <submittedName>
        <fullName evidence="7">Aspartic peptidase domain-containing protein</fullName>
    </submittedName>
</protein>
<evidence type="ECO:0000256" key="3">
    <source>
        <dbReference type="RuleBase" id="RU000454"/>
    </source>
</evidence>
<evidence type="ECO:0000259" key="6">
    <source>
        <dbReference type="PROSITE" id="PS51767"/>
    </source>
</evidence>
<comment type="similarity">
    <text evidence="1 3">Belongs to the peptidase A1 family.</text>
</comment>
<evidence type="ECO:0000313" key="7">
    <source>
        <dbReference type="EMBL" id="KAH9839324.1"/>
    </source>
</evidence>
<organism evidence="7 8">
    <name type="scientific">Rhodofomes roseus</name>
    <dbReference type="NCBI Taxonomy" id="34475"/>
    <lineage>
        <taxon>Eukaryota</taxon>
        <taxon>Fungi</taxon>
        <taxon>Dikarya</taxon>
        <taxon>Basidiomycota</taxon>
        <taxon>Agaricomycotina</taxon>
        <taxon>Agaricomycetes</taxon>
        <taxon>Polyporales</taxon>
        <taxon>Rhodofomes</taxon>
    </lineage>
</organism>
<feature type="signal peptide" evidence="5">
    <location>
        <begin position="1"/>
        <end position="20"/>
    </location>
</feature>
<keyword evidence="3" id="KW-0378">Hydrolase</keyword>
<dbReference type="InterPro" id="IPR034164">
    <property type="entry name" value="Pepsin-like_dom"/>
</dbReference>
<keyword evidence="5" id="KW-0732">Signal</keyword>
<evidence type="ECO:0000256" key="4">
    <source>
        <dbReference type="SAM" id="MobiDB-lite"/>
    </source>
</evidence>
<proteinExistence type="inferred from homology"/>
<dbReference type="PANTHER" id="PTHR47966">
    <property type="entry name" value="BETA-SITE APP-CLEAVING ENZYME, ISOFORM A-RELATED"/>
    <property type="match status" value="1"/>
</dbReference>
<dbReference type="Gene3D" id="2.40.70.10">
    <property type="entry name" value="Acid Proteases"/>
    <property type="match status" value="2"/>
</dbReference>
<feature type="domain" description="Peptidase A1" evidence="6">
    <location>
        <begin position="190"/>
        <end position="498"/>
    </location>
</feature>
<dbReference type="PRINTS" id="PR00792">
    <property type="entry name" value="PEPSIN"/>
</dbReference>
<reference evidence="7 8" key="1">
    <citation type="journal article" date="2021" name="Environ. Microbiol.">
        <title>Gene family expansions and transcriptome signatures uncover fungal adaptations to wood decay.</title>
        <authorList>
            <person name="Hage H."/>
            <person name="Miyauchi S."/>
            <person name="Viragh M."/>
            <person name="Drula E."/>
            <person name="Min B."/>
            <person name="Chaduli D."/>
            <person name="Navarro D."/>
            <person name="Favel A."/>
            <person name="Norest M."/>
            <person name="Lesage-Meessen L."/>
            <person name="Balint B."/>
            <person name="Merenyi Z."/>
            <person name="de Eugenio L."/>
            <person name="Morin E."/>
            <person name="Martinez A.T."/>
            <person name="Baldrian P."/>
            <person name="Stursova M."/>
            <person name="Martinez M.J."/>
            <person name="Novotny C."/>
            <person name="Magnuson J.K."/>
            <person name="Spatafora J.W."/>
            <person name="Maurice S."/>
            <person name="Pangilinan J."/>
            <person name="Andreopoulos W."/>
            <person name="LaButti K."/>
            <person name="Hundley H."/>
            <person name="Na H."/>
            <person name="Kuo A."/>
            <person name="Barry K."/>
            <person name="Lipzen A."/>
            <person name="Henrissat B."/>
            <person name="Riley R."/>
            <person name="Ahrendt S."/>
            <person name="Nagy L.G."/>
            <person name="Grigoriev I.V."/>
            <person name="Martin F."/>
            <person name="Rosso M.N."/>
        </authorList>
    </citation>
    <scope>NUCLEOTIDE SEQUENCE [LARGE SCALE GENOMIC DNA]</scope>
    <source>
        <strain evidence="7 8">CIRM-BRFM 1785</strain>
    </source>
</reference>